<dbReference type="AlphaFoldDB" id="A0A0F2LXW8"/>
<reference evidence="3 4" key="2">
    <citation type="journal article" date="2015" name="Eukaryot. Cell">
        <title>Asexual propagation of a virulent clone complex in a human and feline outbreak of sporotrichosis.</title>
        <authorList>
            <person name="Teixeira Mde M."/>
            <person name="Rodrigues A.M."/>
            <person name="Tsui C.K."/>
            <person name="de Almeida L.G."/>
            <person name="Van Diepeningen A.D."/>
            <person name="van den Ende B.G."/>
            <person name="Fernandes G.F."/>
            <person name="Kano R."/>
            <person name="Hamelin R.C."/>
            <person name="Lopes-Bezerra L.M."/>
            <person name="Vasconcelos A.T."/>
            <person name="de Hoog S."/>
            <person name="de Camargo Z.P."/>
            <person name="Felipe M.S."/>
        </authorList>
    </citation>
    <scope>NUCLEOTIDE SEQUENCE [LARGE SCALE GENOMIC DNA]</scope>
    <source>
        <strain evidence="3 4">1099-18</strain>
    </source>
</reference>
<dbReference type="KEGG" id="ssck:SPSK_05573"/>
<dbReference type="InterPro" id="IPR032710">
    <property type="entry name" value="NTF2-like_dom_sf"/>
</dbReference>
<evidence type="ECO:0000259" key="2">
    <source>
        <dbReference type="PROSITE" id="PS50177"/>
    </source>
</evidence>
<evidence type="ECO:0000313" key="3">
    <source>
        <dbReference type="EMBL" id="KJR80741.1"/>
    </source>
</evidence>
<evidence type="ECO:0000256" key="1">
    <source>
        <dbReference type="SAM" id="MobiDB-lite"/>
    </source>
</evidence>
<gene>
    <name evidence="3" type="ORF">SPSK_05573</name>
</gene>
<dbReference type="RefSeq" id="XP_016583417.1">
    <property type="nucleotide sequence ID" value="XM_016732316.1"/>
</dbReference>
<organism evidence="3 4">
    <name type="scientific">Sporothrix schenckii 1099-18</name>
    <dbReference type="NCBI Taxonomy" id="1397361"/>
    <lineage>
        <taxon>Eukaryota</taxon>
        <taxon>Fungi</taxon>
        <taxon>Dikarya</taxon>
        <taxon>Ascomycota</taxon>
        <taxon>Pezizomycotina</taxon>
        <taxon>Sordariomycetes</taxon>
        <taxon>Sordariomycetidae</taxon>
        <taxon>Ophiostomatales</taxon>
        <taxon>Ophiostomataceae</taxon>
        <taxon>Sporothrix</taxon>
    </lineage>
</organism>
<dbReference type="PROSITE" id="PS50177">
    <property type="entry name" value="NTF2_DOMAIN"/>
    <property type="match status" value="1"/>
</dbReference>
<dbReference type="OrthoDB" id="25408at2759"/>
<reference evidence="3 4" key="1">
    <citation type="journal article" date="2014" name="BMC Genomics">
        <title>Comparative genomics of the major fungal agents of human and animal Sporotrichosis: Sporothrix schenckii and Sporothrix brasiliensis.</title>
        <authorList>
            <person name="Teixeira M.M."/>
            <person name="de Almeida L.G."/>
            <person name="Kubitschek-Barreira P."/>
            <person name="Alves F.L."/>
            <person name="Kioshima E.S."/>
            <person name="Abadio A.K."/>
            <person name="Fernandes L."/>
            <person name="Derengowski L.S."/>
            <person name="Ferreira K.S."/>
            <person name="Souza R.C."/>
            <person name="Ruiz J.C."/>
            <person name="de Andrade N.C."/>
            <person name="Paes H.C."/>
            <person name="Nicola A.M."/>
            <person name="Albuquerque P."/>
            <person name="Gerber A.L."/>
            <person name="Martins V.P."/>
            <person name="Peconick L.D."/>
            <person name="Neto A.V."/>
            <person name="Chaucanez C.B."/>
            <person name="Silva P.A."/>
            <person name="Cunha O.L."/>
            <person name="de Oliveira F.F."/>
            <person name="dos Santos T.C."/>
            <person name="Barros A.L."/>
            <person name="Soares M.A."/>
            <person name="de Oliveira L.M."/>
            <person name="Marini M.M."/>
            <person name="Villalobos-Duno H."/>
            <person name="Cunha M.M."/>
            <person name="de Hoog S."/>
            <person name="da Silveira J.F."/>
            <person name="Henrissat B."/>
            <person name="Nino-Vega G.A."/>
            <person name="Cisalpino P.S."/>
            <person name="Mora-Montes H.M."/>
            <person name="Almeida S.R."/>
            <person name="Stajich J.E."/>
            <person name="Lopes-Bezerra L.M."/>
            <person name="Vasconcelos A.T."/>
            <person name="Felipe M.S."/>
        </authorList>
    </citation>
    <scope>NUCLEOTIDE SEQUENCE [LARGE SCALE GENOMIC DNA]</scope>
    <source>
        <strain evidence="3 4">1099-18</strain>
    </source>
</reference>
<feature type="domain" description="NTF2" evidence="2">
    <location>
        <begin position="17"/>
        <end position="222"/>
    </location>
</feature>
<dbReference type="Gene3D" id="3.10.450.50">
    <property type="match status" value="1"/>
</dbReference>
<dbReference type="VEuPathDB" id="FungiDB:SPSK_05573"/>
<dbReference type="GeneID" id="27667593"/>
<comment type="caution">
    <text evidence="3">The sequence shown here is derived from an EMBL/GenBank/DDBJ whole genome shotgun (WGS) entry which is preliminary data.</text>
</comment>
<sequence length="223" mass="23954">MAAATAEELEVKNSTESAQTFIDWFYTSVSDRKPLASFYVNNNAKYSAVGAAADLSINGMVCAKPADFEALLARQAGAQNANGAAATNGTSSASNPHRNTSSSSSSSTPTFRVRYDVDGFDVHVLNPQFRLACPDAILQRMTPGSAAYETTTPQQLKQLQQKMVSLLVQVTGHVQYGAGKEAPRGAFTEVFVLVPNWDALASGPRTPRGLRNYLILSQNFRAL</sequence>
<dbReference type="Proteomes" id="UP000033710">
    <property type="component" value="Unassembled WGS sequence"/>
</dbReference>
<dbReference type="EMBL" id="AXCR01000012">
    <property type="protein sequence ID" value="KJR80741.1"/>
    <property type="molecule type" value="Genomic_DNA"/>
</dbReference>
<dbReference type="SUPFAM" id="SSF54427">
    <property type="entry name" value="NTF2-like"/>
    <property type="match status" value="1"/>
</dbReference>
<accession>A0A0F2LXW8</accession>
<protein>
    <recommendedName>
        <fullName evidence="2">NTF2 domain-containing protein</fullName>
    </recommendedName>
</protein>
<proteinExistence type="predicted"/>
<name>A0A0F2LXW8_SPOSC</name>
<feature type="region of interest" description="Disordered" evidence="1">
    <location>
        <begin position="82"/>
        <end position="109"/>
    </location>
</feature>
<evidence type="ECO:0000313" key="4">
    <source>
        <dbReference type="Proteomes" id="UP000033710"/>
    </source>
</evidence>
<dbReference type="InterPro" id="IPR018222">
    <property type="entry name" value="Nuclear_transport_factor_2_euk"/>
</dbReference>